<dbReference type="EMBL" id="JAFFGZ010000009">
    <property type="protein sequence ID" value="KAK4638944.1"/>
    <property type="molecule type" value="Genomic_DNA"/>
</dbReference>
<organism evidence="2 3">
    <name type="scientific">Podospora bellae-mahoneyi</name>
    <dbReference type="NCBI Taxonomy" id="2093777"/>
    <lineage>
        <taxon>Eukaryota</taxon>
        <taxon>Fungi</taxon>
        <taxon>Dikarya</taxon>
        <taxon>Ascomycota</taxon>
        <taxon>Pezizomycotina</taxon>
        <taxon>Sordariomycetes</taxon>
        <taxon>Sordariomycetidae</taxon>
        <taxon>Sordariales</taxon>
        <taxon>Podosporaceae</taxon>
        <taxon>Podospora</taxon>
    </lineage>
</organism>
<sequence>MQPATMIPSPLVRHKTISAQTFSPQPLAHHHDPGAAKIITIPCKRIGPSSLQSHLEQWYGPGNYSVESEGRDERGLESPDTSVQPLLVVERKDVLGV</sequence>
<feature type="region of interest" description="Disordered" evidence="1">
    <location>
        <begin position="61"/>
        <end position="83"/>
    </location>
</feature>
<name>A0ABR0F5U4_9PEZI</name>
<protein>
    <submittedName>
        <fullName evidence="2">Uncharacterized protein</fullName>
    </submittedName>
</protein>
<accession>A0ABR0F5U4</accession>
<keyword evidence="3" id="KW-1185">Reference proteome</keyword>
<proteinExistence type="predicted"/>
<feature type="compositionally biased region" description="Basic and acidic residues" evidence="1">
    <location>
        <begin position="68"/>
        <end position="77"/>
    </location>
</feature>
<evidence type="ECO:0000313" key="2">
    <source>
        <dbReference type="EMBL" id="KAK4638944.1"/>
    </source>
</evidence>
<dbReference type="Proteomes" id="UP001322138">
    <property type="component" value="Unassembled WGS sequence"/>
</dbReference>
<reference evidence="2 3" key="1">
    <citation type="journal article" date="2023" name="bioRxiv">
        <title>High-quality genome assemblies of four members of thePodospora anserinaspecies complex.</title>
        <authorList>
            <person name="Ament-Velasquez S.L."/>
            <person name="Vogan A.A."/>
            <person name="Wallerman O."/>
            <person name="Hartmann F."/>
            <person name="Gautier V."/>
            <person name="Silar P."/>
            <person name="Giraud T."/>
            <person name="Johannesson H."/>
        </authorList>
    </citation>
    <scope>NUCLEOTIDE SEQUENCE [LARGE SCALE GENOMIC DNA]</scope>
    <source>
        <strain evidence="2 3">CBS 112042</strain>
    </source>
</reference>
<evidence type="ECO:0000313" key="3">
    <source>
        <dbReference type="Proteomes" id="UP001322138"/>
    </source>
</evidence>
<dbReference type="GeneID" id="87901370"/>
<evidence type="ECO:0000256" key="1">
    <source>
        <dbReference type="SAM" id="MobiDB-lite"/>
    </source>
</evidence>
<dbReference type="RefSeq" id="XP_062727920.1">
    <property type="nucleotide sequence ID" value="XM_062881888.1"/>
</dbReference>
<gene>
    <name evidence="2" type="ORF">QC761_703130</name>
</gene>
<comment type="caution">
    <text evidence="2">The sequence shown here is derived from an EMBL/GenBank/DDBJ whole genome shotgun (WGS) entry which is preliminary data.</text>
</comment>